<protein>
    <submittedName>
        <fullName evidence="1">Uncharacterized protein</fullName>
    </submittedName>
</protein>
<dbReference type="EMBL" id="RBNL01004651">
    <property type="protein sequence ID" value="RML27882.1"/>
    <property type="molecule type" value="Genomic_DNA"/>
</dbReference>
<reference evidence="1 2" key="1">
    <citation type="submission" date="2018-08" db="EMBL/GenBank/DDBJ databases">
        <title>Recombination of ecologically and evolutionarily significant loci maintains genetic cohesion in the Pseudomonas syringae species complex.</title>
        <authorList>
            <person name="Dillon M."/>
            <person name="Thakur S."/>
            <person name="Almeida R.N.D."/>
            <person name="Weir B.S."/>
            <person name="Guttman D.S."/>
        </authorList>
    </citation>
    <scope>NUCLEOTIDE SEQUENCE [LARGE SCALE GENOMIC DNA]</scope>
    <source>
        <strain evidence="1 2">88_10</strain>
    </source>
</reference>
<name>A0A3M2ULR4_PSEYM</name>
<dbReference type="AlphaFoldDB" id="A0A3M2ULR4"/>
<accession>A0A3M2ULR4</accession>
<organism evidence="1 2">
    <name type="scientific">Pseudomonas syringae pv. maculicola</name>
    <dbReference type="NCBI Taxonomy" id="59511"/>
    <lineage>
        <taxon>Bacteria</taxon>
        <taxon>Pseudomonadati</taxon>
        <taxon>Pseudomonadota</taxon>
        <taxon>Gammaproteobacteria</taxon>
        <taxon>Pseudomonadales</taxon>
        <taxon>Pseudomonadaceae</taxon>
        <taxon>Pseudomonas</taxon>
    </lineage>
</organism>
<comment type="caution">
    <text evidence="1">The sequence shown here is derived from an EMBL/GenBank/DDBJ whole genome shotgun (WGS) entry which is preliminary data.</text>
</comment>
<evidence type="ECO:0000313" key="2">
    <source>
        <dbReference type="Proteomes" id="UP000282378"/>
    </source>
</evidence>
<dbReference type="Proteomes" id="UP000282378">
    <property type="component" value="Unassembled WGS sequence"/>
</dbReference>
<gene>
    <name evidence="1" type="ORF">APX70_01626</name>
</gene>
<evidence type="ECO:0000313" key="1">
    <source>
        <dbReference type="EMBL" id="RML27882.1"/>
    </source>
</evidence>
<sequence length="72" mass="8426">MQIQQSIDAYAPLLQCEWKEWHSYTLFESASSQPNNLFRFGTINNNVVVKRIHPAWRTFECLNLNLNMGPVN</sequence>
<proteinExistence type="predicted"/>